<keyword evidence="1" id="KW-0597">Phosphoprotein</keyword>
<dbReference type="AlphaFoldDB" id="A0A0V0HYF0"/>
<reference evidence="7" key="1">
    <citation type="submission" date="2015-12" db="EMBL/GenBank/DDBJ databases">
        <title>Gene expression during late stages of embryo sac development: a critical building block for successful pollen-pistil interactions.</title>
        <authorList>
            <person name="Liu Y."/>
            <person name="Joly V."/>
            <person name="Sabar M."/>
            <person name="Matton D.P."/>
        </authorList>
    </citation>
    <scope>NUCLEOTIDE SEQUENCE</scope>
</reference>
<dbReference type="Gene3D" id="1.10.510.10">
    <property type="entry name" value="Transferase(Phosphotransferase) domain 1"/>
    <property type="match status" value="1"/>
</dbReference>
<keyword evidence="7" id="KW-0675">Receptor</keyword>
<dbReference type="GO" id="GO:0004672">
    <property type="term" value="F:protein kinase activity"/>
    <property type="evidence" value="ECO:0007669"/>
    <property type="project" value="InterPro"/>
</dbReference>
<sequence length="247" mass="28662">MKPWNAPRLDKFCDEIELLTDERANTHPNLVKLYRYCFDTRLAVVYDAKFTSVLLSDVLLSDDFGWNDRMKVATQLADLFSWLHDKGTAVGCVTASCIMIDEEVNIKVFDFGYVSNHVNEDTNIPVKVRVGSDAPEIWEGKRSMKSDVYIFGVLLLKLIAENEFICRGPYQLDWIVIDEAKRGERYLVHECFEEVDYSNAFEITLLAFLCLNLNHPDKRPTMKDVVYALKLMQERMKKLKRDENEAE</sequence>
<keyword evidence="3" id="KW-0547">Nucleotide-binding</keyword>
<dbReference type="EMBL" id="GEDG01013304">
    <property type="protein sequence ID" value="JAP25426.1"/>
    <property type="molecule type" value="Transcribed_RNA"/>
</dbReference>
<dbReference type="InterPro" id="IPR052101">
    <property type="entry name" value="Plant_StressResp_Kinase"/>
</dbReference>
<keyword evidence="4 7" id="KW-0418">Kinase</keyword>
<evidence type="ECO:0000256" key="2">
    <source>
        <dbReference type="ARBA" id="ARBA00022679"/>
    </source>
</evidence>
<keyword evidence="2" id="KW-0808">Transferase</keyword>
<keyword evidence="5" id="KW-0067">ATP-binding</keyword>
<evidence type="ECO:0000256" key="3">
    <source>
        <dbReference type="ARBA" id="ARBA00022741"/>
    </source>
</evidence>
<organism evidence="7">
    <name type="scientific">Solanum chacoense</name>
    <name type="common">Chaco potato</name>
    <dbReference type="NCBI Taxonomy" id="4108"/>
    <lineage>
        <taxon>Eukaryota</taxon>
        <taxon>Viridiplantae</taxon>
        <taxon>Streptophyta</taxon>
        <taxon>Embryophyta</taxon>
        <taxon>Tracheophyta</taxon>
        <taxon>Spermatophyta</taxon>
        <taxon>Magnoliopsida</taxon>
        <taxon>eudicotyledons</taxon>
        <taxon>Gunneridae</taxon>
        <taxon>Pentapetalae</taxon>
        <taxon>asterids</taxon>
        <taxon>lamiids</taxon>
        <taxon>Solanales</taxon>
        <taxon>Solanaceae</taxon>
        <taxon>Solanoideae</taxon>
        <taxon>Solaneae</taxon>
        <taxon>Solanum</taxon>
    </lineage>
</organism>
<dbReference type="GO" id="GO:0005524">
    <property type="term" value="F:ATP binding"/>
    <property type="evidence" value="ECO:0007669"/>
    <property type="project" value="UniProtKB-KW"/>
</dbReference>
<dbReference type="InterPro" id="IPR011009">
    <property type="entry name" value="Kinase-like_dom_sf"/>
</dbReference>
<accession>A0A0V0HYF0</accession>
<dbReference type="PANTHER" id="PTHR47983">
    <property type="entry name" value="PTO-INTERACTING PROTEIN 1-LIKE"/>
    <property type="match status" value="1"/>
</dbReference>
<dbReference type="PROSITE" id="PS50011">
    <property type="entry name" value="PROTEIN_KINASE_DOM"/>
    <property type="match status" value="1"/>
</dbReference>
<name>A0A0V0HYF0_SOLCH</name>
<feature type="domain" description="Protein kinase" evidence="6">
    <location>
        <begin position="1"/>
        <end position="232"/>
    </location>
</feature>
<evidence type="ECO:0000256" key="1">
    <source>
        <dbReference type="ARBA" id="ARBA00022553"/>
    </source>
</evidence>
<evidence type="ECO:0000256" key="5">
    <source>
        <dbReference type="ARBA" id="ARBA00022840"/>
    </source>
</evidence>
<evidence type="ECO:0000313" key="7">
    <source>
        <dbReference type="EMBL" id="JAP25426.1"/>
    </source>
</evidence>
<evidence type="ECO:0000259" key="6">
    <source>
        <dbReference type="PROSITE" id="PS50011"/>
    </source>
</evidence>
<dbReference type="PANTHER" id="PTHR47983:SF22">
    <property type="entry name" value="PROLINE-RICH RECEPTOR-LIKE PROTEIN KINASE PERK2"/>
    <property type="match status" value="1"/>
</dbReference>
<proteinExistence type="predicted"/>
<dbReference type="InterPro" id="IPR001245">
    <property type="entry name" value="Ser-Thr/Tyr_kinase_cat_dom"/>
</dbReference>
<dbReference type="InterPro" id="IPR000719">
    <property type="entry name" value="Prot_kinase_dom"/>
</dbReference>
<dbReference type="SUPFAM" id="SSF56112">
    <property type="entry name" value="Protein kinase-like (PK-like)"/>
    <property type="match status" value="1"/>
</dbReference>
<evidence type="ECO:0000256" key="4">
    <source>
        <dbReference type="ARBA" id="ARBA00022777"/>
    </source>
</evidence>
<dbReference type="Pfam" id="PF07714">
    <property type="entry name" value="PK_Tyr_Ser-Thr"/>
    <property type="match status" value="1"/>
</dbReference>
<protein>
    <submittedName>
        <fullName evidence="7">Putative wall-associated receptor kinase-like 8-like</fullName>
    </submittedName>
</protein>